<protein>
    <recommendedName>
        <fullName evidence="2">Inosine/uridine-preferring nucleoside hydrolase domain-containing protein</fullName>
    </recommendedName>
</protein>
<dbReference type="SUPFAM" id="SSF53590">
    <property type="entry name" value="Nucleoside hydrolase"/>
    <property type="match status" value="2"/>
</dbReference>
<proteinExistence type="inferred from homology"/>
<dbReference type="AlphaFoldDB" id="A0A9R0Q9B8"/>
<dbReference type="Gramene" id="TRITD1Av1G163010.10">
    <property type="protein sequence ID" value="TRITD1Av1G163010.10"/>
    <property type="gene ID" value="TRITD1Av1G163010"/>
</dbReference>
<evidence type="ECO:0000313" key="4">
    <source>
        <dbReference type="Proteomes" id="UP000324705"/>
    </source>
</evidence>
<dbReference type="EMBL" id="LT934111">
    <property type="protein sequence ID" value="VAH07345.1"/>
    <property type="molecule type" value="Genomic_DNA"/>
</dbReference>
<dbReference type="PANTHER" id="PTHR46692">
    <property type="entry name" value="INOSINE-URIDINE PREFERRING NUCLEOSIDE HYDROLASE FAMILY PROTEIN"/>
    <property type="match status" value="1"/>
</dbReference>
<name>A0A9R0Q9B8_TRITD</name>
<evidence type="ECO:0000256" key="1">
    <source>
        <dbReference type="ARBA" id="ARBA00009176"/>
    </source>
</evidence>
<evidence type="ECO:0000313" key="3">
    <source>
        <dbReference type="EMBL" id="VAH07345.1"/>
    </source>
</evidence>
<comment type="similarity">
    <text evidence="1">Belongs to the IUNH family.</text>
</comment>
<dbReference type="InterPro" id="IPR036452">
    <property type="entry name" value="Ribo_hydro-like"/>
</dbReference>
<keyword evidence="4" id="KW-1185">Reference proteome</keyword>
<sequence>MSHDPVVRNFHLLVLSQAITINANSWTDAGHAVNQLYDLLYMMGRDDIAVGVGGEGGISNDGRIYPHVGGYFPIIDQGMSTIGECRYRQSIPQGSGGRLDINANYGVRREILPQGNRSYSPLQQPTTQQVMIDTISAGPTNVFLFGTHTNFALFLMSNPHLKKNVKHIYIMGGGVRSQNPTGCCPKNDTSCVPRQCGDHGNMFTTYTKNPHAEFNIYGDPFGVYQVFHSGIPITLVPLDATNTIPITESFFKAFEEQQSTYEAQYSFQSLKIACDTWFDDQFYTSYFMWDSFMSGVALSIMRNGQKLNGDNDFAEMEVMNITVVTSNEPYGVHDGSNPFFDGHASPKFDLLKGGVHSGHVQIGFNDSFCVLKGGTKGKCQDGYTKEVQGPDSVAVLVAVKAKPNRNVKSPLDREFFDHFLEGILVSGNGWANPATVDVIYDVLHMMGRDDIPVGLGKITALRAPDLGCEYVKAIPHGSGGFLDTDTLFGLARVLPRSPRRYTAENSVKYGAPRDTARPELRQPLAFEVWQHIREELKPTDKITILTNGPLTNIANIILSDTKAESVIERIFIVGSHLAGGNGDGGNVFTVPSNKFSEFNFFLDPQAAKAVVESDLDITLIPLRAQRQVASFKEVTRSLCTAEKTPESSFAYQLLLSMQKLQKNNQAYRHIDMFLGELLGAVFLVQQSHLNHSITQRAITVRSGHVSIDGQTILRRTNGKVVKVLDHLDADAYYTEFAKLLNAKKQSAVVGSFDEQKRMWNK</sequence>
<dbReference type="Gene3D" id="3.90.245.10">
    <property type="entry name" value="Ribonucleoside hydrolase-like"/>
    <property type="match status" value="2"/>
</dbReference>
<evidence type="ECO:0000259" key="2">
    <source>
        <dbReference type="Pfam" id="PF01156"/>
    </source>
</evidence>
<dbReference type="Proteomes" id="UP000324705">
    <property type="component" value="Chromosome 1A"/>
</dbReference>
<dbReference type="GO" id="GO:0016799">
    <property type="term" value="F:hydrolase activity, hydrolyzing N-glycosyl compounds"/>
    <property type="evidence" value="ECO:0007669"/>
    <property type="project" value="InterPro"/>
</dbReference>
<dbReference type="PANTHER" id="PTHR46692:SF12">
    <property type="entry name" value="INOSINE_URIDINE-PREFERRING NUCLEOSIDE HYDROLASE DOMAIN-CONTAINING PROTEIN"/>
    <property type="match status" value="1"/>
</dbReference>
<feature type="domain" description="Inosine/uridine-preferring nucleoside hydrolase" evidence="2">
    <location>
        <begin position="425"/>
        <end position="733"/>
    </location>
</feature>
<accession>A0A9R0Q9B8</accession>
<feature type="domain" description="Inosine/uridine-preferring nucleoside hydrolase" evidence="2">
    <location>
        <begin position="18"/>
        <end position="326"/>
    </location>
</feature>
<dbReference type="InterPro" id="IPR001910">
    <property type="entry name" value="Inosine/uridine_hydrolase_dom"/>
</dbReference>
<organism evidence="3 4">
    <name type="scientific">Triticum turgidum subsp. durum</name>
    <name type="common">Durum wheat</name>
    <name type="synonym">Triticum durum</name>
    <dbReference type="NCBI Taxonomy" id="4567"/>
    <lineage>
        <taxon>Eukaryota</taxon>
        <taxon>Viridiplantae</taxon>
        <taxon>Streptophyta</taxon>
        <taxon>Embryophyta</taxon>
        <taxon>Tracheophyta</taxon>
        <taxon>Spermatophyta</taxon>
        <taxon>Magnoliopsida</taxon>
        <taxon>Liliopsida</taxon>
        <taxon>Poales</taxon>
        <taxon>Poaceae</taxon>
        <taxon>BOP clade</taxon>
        <taxon>Pooideae</taxon>
        <taxon>Triticodae</taxon>
        <taxon>Triticeae</taxon>
        <taxon>Triticinae</taxon>
        <taxon>Triticum</taxon>
    </lineage>
</organism>
<dbReference type="Pfam" id="PF01156">
    <property type="entry name" value="IU_nuc_hydro"/>
    <property type="match status" value="2"/>
</dbReference>
<gene>
    <name evidence="3" type="ORF">TRITD_1Av1G163010</name>
</gene>
<reference evidence="3 4" key="1">
    <citation type="submission" date="2017-09" db="EMBL/GenBank/DDBJ databases">
        <authorList>
            <consortium name="International Durum Wheat Genome Sequencing Consortium (IDWGSC)"/>
            <person name="Milanesi L."/>
        </authorList>
    </citation>
    <scope>NUCLEOTIDE SEQUENCE [LARGE SCALE GENOMIC DNA]</scope>
    <source>
        <strain evidence="4">cv. Svevo</strain>
    </source>
</reference>